<evidence type="ECO:0008006" key="3">
    <source>
        <dbReference type="Google" id="ProtNLM"/>
    </source>
</evidence>
<dbReference type="Gramene" id="TraesPARA_EIv1.0_1468720.1">
    <property type="protein sequence ID" value="TraesPARA_EIv1.0_1468720.1.CDS"/>
    <property type="gene ID" value="TraesPARA_EIv1.0_1468720"/>
</dbReference>
<dbReference type="AlphaFoldDB" id="A0A3B6JMZ0"/>
<dbReference type="PANTHER" id="PTHR37217:SF1">
    <property type="entry name" value="EXPRESSED PROTEIN"/>
    <property type="match status" value="1"/>
</dbReference>
<name>A0A3B6JMZ0_WHEAT</name>
<dbReference type="Gramene" id="TraesJUL4D03G02539320.1">
    <property type="protein sequence ID" value="TraesJUL4D03G02539320.1"/>
    <property type="gene ID" value="TraesJUL4D03G02539320"/>
</dbReference>
<dbReference type="PANTHER" id="PTHR37217">
    <property type="entry name" value="EXPRESSED PROTEIN"/>
    <property type="match status" value="1"/>
</dbReference>
<dbReference type="Gramene" id="TraesSTA4D03G02515410.1">
    <property type="protein sequence ID" value="TraesSTA4D03G02515410.1"/>
    <property type="gene ID" value="TraesSTA4D03G02515410"/>
</dbReference>
<dbReference type="OMA" id="KHDSVKC"/>
<dbReference type="Gramene" id="TraesCS4D03G0565100.1">
    <property type="protein sequence ID" value="TraesCS4D03G0565100.1.CDS"/>
    <property type="gene ID" value="TraesCS4D03G0565100"/>
</dbReference>
<organism evidence="1">
    <name type="scientific">Triticum aestivum</name>
    <name type="common">Wheat</name>
    <dbReference type="NCBI Taxonomy" id="4565"/>
    <lineage>
        <taxon>Eukaryota</taxon>
        <taxon>Viridiplantae</taxon>
        <taxon>Streptophyta</taxon>
        <taxon>Embryophyta</taxon>
        <taxon>Tracheophyta</taxon>
        <taxon>Spermatophyta</taxon>
        <taxon>Magnoliopsida</taxon>
        <taxon>Liliopsida</taxon>
        <taxon>Poales</taxon>
        <taxon>Poaceae</taxon>
        <taxon>BOP clade</taxon>
        <taxon>Pooideae</taxon>
        <taxon>Triticodae</taxon>
        <taxon>Triticeae</taxon>
        <taxon>Triticinae</taxon>
        <taxon>Triticum</taxon>
    </lineage>
</organism>
<evidence type="ECO:0000313" key="2">
    <source>
        <dbReference type="Proteomes" id="UP000019116"/>
    </source>
</evidence>
<dbReference type="EnsemblPlants" id="TraesCS4D02G234600.1">
    <property type="protein sequence ID" value="TraesCS4D02G234600.1"/>
    <property type="gene ID" value="TraesCS4D02G234600"/>
</dbReference>
<keyword evidence="2" id="KW-1185">Reference proteome</keyword>
<reference evidence="1" key="2">
    <citation type="submission" date="2018-10" db="UniProtKB">
        <authorList>
            <consortium name="EnsemblPlants"/>
        </authorList>
    </citation>
    <scope>IDENTIFICATION</scope>
</reference>
<dbReference type="Gramene" id="TraesSYM4D03G02548220.1">
    <property type="protein sequence ID" value="TraesSYM4D03G02548220.1"/>
    <property type="gene ID" value="TraesSYM4D03G02548220"/>
</dbReference>
<dbReference type="Gramene" id="TraesNOR4D03G02537400.1">
    <property type="protein sequence ID" value="TraesNOR4D03G02537400.1"/>
    <property type="gene ID" value="TraesNOR4D03G02537400"/>
</dbReference>
<dbReference type="Gramene" id="TraesMAC4D03G02518060.1">
    <property type="protein sequence ID" value="TraesMAC4D03G02518060.1"/>
    <property type="gene ID" value="TraesMAC4D03G02518060"/>
</dbReference>
<dbReference type="Gramene" id="TraesLAC4D03G02473710.1">
    <property type="protein sequence ID" value="TraesLAC4D03G02473710.1"/>
    <property type="gene ID" value="TraesLAC4D03G02473710"/>
</dbReference>
<dbReference type="OrthoDB" id="276388at2759"/>
<dbReference type="Proteomes" id="UP000019116">
    <property type="component" value="Chromosome 4D"/>
</dbReference>
<protein>
    <recommendedName>
        <fullName evidence="3">Methyltransferase type 11 domain-containing protein</fullName>
    </recommendedName>
</protein>
<dbReference type="STRING" id="4565.A0A3B6JMZ0"/>
<dbReference type="Gramene" id="TraesLDM4D03G02522500.1">
    <property type="protein sequence ID" value="TraesLDM4D03G02522500.1"/>
    <property type="gene ID" value="TraesLDM4D03G02522500"/>
</dbReference>
<dbReference type="Gramene" id="TraesWEE_scaffold_020854_01G000200.1">
    <property type="protein sequence ID" value="TraesWEE_scaffold_020854_01G000200.1"/>
    <property type="gene ID" value="TraesWEE_scaffold_020854_01G000200"/>
</dbReference>
<evidence type="ECO:0000313" key="1">
    <source>
        <dbReference type="EnsemblPlants" id="TraesCS4D02G234600.1"/>
    </source>
</evidence>
<reference evidence="1" key="1">
    <citation type="submission" date="2018-08" db="EMBL/GenBank/DDBJ databases">
        <authorList>
            <person name="Rossello M."/>
        </authorList>
    </citation>
    <scope>NUCLEOTIDE SEQUENCE [LARGE SCALE GENOMIC DNA]</scope>
    <source>
        <strain evidence="1">cv. Chinese Spring</strain>
    </source>
</reference>
<dbReference type="Gramene" id="TraesCS4D02G234600.1">
    <property type="protein sequence ID" value="TraesCS4D02G234600.1"/>
    <property type="gene ID" value="TraesCS4D02G234600"/>
</dbReference>
<dbReference type="Gramene" id="TraesROB_scaffold_012710_01G000200.1">
    <property type="protein sequence ID" value="TraesROB_scaffold_012710_01G000200.1"/>
    <property type="gene ID" value="TraesROB_scaffold_012710_01G000200"/>
</dbReference>
<proteinExistence type="predicted"/>
<dbReference type="Gramene" id="TraesCLE_scaffold_081378_01G000100.1">
    <property type="protein sequence ID" value="TraesCLE_scaffold_081378_01G000100.1"/>
    <property type="gene ID" value="TraesCLE_scaffold_081378_01G000100"/>
</dbReference>
<gene>
    <name evidence="1" type="primary">LOC123098146</name>
</gene>
<dbReference type="Gramene" id="TraesCAD_scaffold_016272_01G000200.1">
    <property type="protein sequence ID" value="TraesCAD_scaffold_016272_01G000200.1"/>
    <property type="gene ID" value="TraesCAD_scaffold_016272_01G000200"/>
</dbReference>
<accession>A0A3B6JMZ0</accession>
<sequence length="255" mass="27076">MAATSTSLSLAFCPLFRPTPQPQFQPRHLDPKFPKPLRLSLAPALSCAAPLAAVPDGVAIDDIIEKDWSFLNASGSHLPRALAAGALSPASRVLAVTPTASFVSALLSESPCELLVAAHESLYVLGGIKEEHDQVRCFHLEGGGGGQGGGVVEAVPGRFDAFDVVFVCYFPGMGVSPAALLRSLAKRCCKGARVVIFLDQGRQSLAQHRRENPDLLFADLPSRSSLEKAADGSKFEMAEFVDESSLYLAVLLFQG</sequence>
<dbReference type="Gramene" id="TraesARI4D03G02559860.1">
    <property type="protein sequence ID" value="TraesARI4D03G02559860.1"/>
    <property type="gene ID" value="TraesARI4D03G02559860"/>
</dbReference>
<dbReference type="RefSeq" id="XP_044375981.1">
    <property type="nucleotide sequence ID" value="XM_044520046.1"/>
</dbReference>
<dbReference type="GeneID" id="123098146"/>
<dbReference type="KEGG" id="taes:123098146"/>
<dbReference type="Gramene" id="TraesJAG4D03G02517440.1">
    <property type="protein sequence ID" value="TraesJAG4D03G02517440.1"/>
    <property type="gene ID" value="TraesJAG4D03G02517440"/>
</dbReference>
<dbReference type="PaxDb" id="4565-Traes_4DL_C32B898CF.1"/>